<dbReference type="RefSeq" id="WP_161081702.1">
    <property type="nucleotide sequence ID" value="NZ_WWCX01000001.1"/>
</dbReference>
<evidence type="ECO:0000313" key="1">
    <source>
        <dbReference type="EMBL" id="MYM92430.1"/>
    </source>
</evidence>
<accession>A0A845GFZ5</accession>
<evidence type="ECO:0000313" key="2">
    <source>
        <dbReference type="Proteomes" id="UP000447355"/>
    </source>
</evidence>
<proteinExistence type="predicted"/>
<dbReference type="EMBL" id="WWCX01000001">
    <property type="protein sequence ID" value="MYM92430.1"/>
    <property type="molecule type" value="Genomic_DNA"/>
</dbReference>
<dbReference type="Proteomes" id="UP000447355">
    <property type="component" value="Unassembled WGS sequence"/>
</dbReference>
<comment type="caution">
    <text evidence="1">The sequence shown here is derived from an EMBL/GenBank/DDBJ whole genome shotgun (WGS) entry which is preliminary data.</text>
</comment>
<name>A0A845GFZ5_9BURK</name>
<gene>
    <name evidence="1" type="ORF">GTP90_00985</name>
</gene>
<reference evidence="1" key="1">
    <citation type="submission" date="2019-12" db="EMBL/GenBank/DDBJ databases">
        <title>Novel species isolated from a subtropical stream in China.</title>
        <authorList>
            <person name="Lu H."/>
        </authorList>
    </citation>
    <scope>NUCLEOTIDE SEQUENCE [LARGE SCALE GENOMIC DNA]</scope>
    <source>
        <strain evidence="1">FT81W</strain>
    </source>
</reference>
<dbReference type="AlphaFoldDB" id="A0A845GFZ5"/>
<sequence length="174" mass="18138">MRYNGLFEDAASPLVLAATGDVVVSFFANNAVVLKMSIAVRNAADHDVLSVGVKEGSPRLSSGNGNNRFSFSPEKLAGASYVKWMIWAEYPGPGAVTFDVTVRVTQNGVSNDAVKQYQLADGTWQALLEEDGDYLDIAAVPAAGALLKPAAAIAAVKPKATAPVARVKSKGGAK</sequence>
<protein>
    <submittedName>
        <fullName evidence="1">Uncharacterized protein</fullName>
    </submittedName>
</protein>
<organism evidence="1 2">
    <name type="scientific">Duganella vulcania</name>
    <dbReference type="NCBI Taxonomy" id="2692166"/>
    <lineage>
        <taxon>Bacteria</taxon>
        <taxon>Pseudomonadati</taxon>
        <taxon>Pseudomonadota</taxon>
        <taxon>Betaproteobacteria</taxon>
        <taxon>Burkholderiales</taxon>
        <taxon>Oxalobacteraceae</taxon>
        <taxon>Telluria group</taxon>
        <taxon>Duganella</taxon>
    </lineage>
</organism>